<organism evidence="2">
    <name type="scientific">Rhizophora mucronata</name>
    <name type="common">Asiatic mangrove</name>
    <dbReference type="NCBI Taxonomy" id="61149"/>
    <lineage>
        <taxon>Eukaryota</taxon>
        <taxon>Viridiplantae</taxon>
        <taxon>Streptophyta</taxon>
        <taxon>Embryophyta</taxon>
        <taxon>Tracheophyta</taxon>
        <taxon>Spermatophyta</taxon>
        <taxon>Magnoliopsida</taxon>
        <taxon>eudicotyledons</taxon>
        <taxon>Gunneridae</taxon>
        <taxon>Pentapetalae</taxon>
        <taxon>rosids</taxon>
        <taxon>fabids</taxon>
        <taxon>Malpighiales</taxon>
        <taxon>Rhizophoraceae</taxon>
        <taxon>Rhizophora</taxon>
    </lineage>
</organism>
<protein>
    <submittedName>
        <fullName evidence="2">Uncharacterized protein</fullName>
    </submittedName>
</protein>
<feature type="region of interest" description="Disordered" evidence="1">
    <location>
        <begin position="1"/>
        <end position="50"/>
    </location>
</feature>
<feature type="compositionally biased region" description="Basic and acidic residues" evidence="1">
    <location>
        <begin position="40"/>
        <end position="50"/>
    </location>
</feature>
<feature type="compositionally biased region" description="Polar residues" evidence="1">
    <location>
        <begin position="1"/>
        <end position="10"/>
    </location>
</feature>
<evidence type="ECO:0000313" key="2">
    <source>
        <dbReference type="EMBL" id="MBX43508.1"/>
    </source>
</evidence>
<proteinExistence type="predicted"/>
<evidence type="ECO:0000256" key="1">
    <source>
        <dbReference type="SAM" id="MobiDB-lite"/>
    </source>
</evidence>
<name>A0A2P2NLY3_RHIMU</name>
<sequence>MQAKLSNAKNSKIHPNVKREKYTSKVQKTKPIMETQMNDKSLDGRVLHHL</sequence>
<accession>A0A2P2NLY3</accession>
<dbReference type="EMBL" id="GGEC01063024">
    <property type="protein sequence ID" value="MBX43508.1"/>
    <property type="molecule type" value="Transcribed_RNA"/>
</dbReference>
<reference evidence="2" key="1">
    <citation type="submission" date="2018-02" db="EMBL/GenBank/DDBJ databases">
        <title>Rhizophora mucronata_Transcriptome.</title>
        <authorList>
            <person name="Meera S.P."/>
            <person name="Sreeshan A."/>
            <person name="Augustine A."/>
        </authorList>
    </citation>
    <scope>NUCLEOTIDE SEQUENCE</scope>
    <source>
        <tissue evidence="2">Leaf</tissue>
    </source>
</reference>
<dbReference type="AlphaFoldDB" id="A0A2P2NLY3"/>